<keyword evidence="3" id="KW-1185">Reference proteome</keyword>
<feature type="region of interest" description="Disordered" evidence="1">
    <location>
        <begin position="1"/>
        <end position="21"/>
    </location>
</feature>
<accession>A0AAD9VC11</accession>
<protein>
    <submittedName>
        <fullName evidence="2">Uncharacterized protein</fullName>
    </submittedName>
</protein>
<reference evidence="2" key="2">
    <citation type="journal article" date="2023" name="Science">
        <title>Genomic signatures of disease resistance in endangered staghorn corals.</title>
        <authorList>
            <person name="Vollmer S.V."/>
            <person name="Selwyn J.D."/>
            <person name="Despard B.A."/>
            <person name="Roesel C.L."/>
        </authorList>
    </citation>
    <scope>NUCLEOTIDE SEQUENCE</scope>
    <source>
        <strain evidence="2">K2</strain>
    </source>
</reference>
<dbReference type="Proteomes" id="UP001249851">
    <property type="component" value="Unassembled WGS sequence"/>
</dbReference>
<name>A0AAD9VC11_ACRCE</name>
<comment type="caution">
    <text evidence="2">The sequence shown here is derived from an EMBL/GenBank/DDBJ whole genome shotgun (WGS) entry which is preliminary data.</text>
</comment>
<evidence type="ECO:0000256" key="1">
    <source>
        <dbReference type="SAM" id="MobiDB-lite"/>
    </source>
</evidence>
<evidence type="ECO:0000313" key="2">
    <source>
        <dbReference type="EMBL" id="KAK2568517.1"/>
    </source>
</evidence>
<evidence type="ECO:0000313" key="3">
    <source>
        <dbReference type="Proteomes" id="UP001249851"/>
    </source>
</evidence>
<sequence length="76" mass="8647">MADETKDSSSKANSDSKLRATGVLQRKYRSMSTYGEQVIDDAKRSNKALFCLSEDNPVRFYCKKIVESKYPFLGKN</sequence>
<dbReference type="EMBL" id="JARQWQ010000012">
    <property type="protein sequence ID" value="KAK2568517.1"/>
    <property type="molecule type" value="Genomic_DNA"/>
</dbReference>
<gene>
    <name evidence="2" type="ORF">P5673_007578</name>
</gene>
<proteinExistence type="predicted"/>
<organism evidence="2 3">
    <name type="scientific">Acropora cervicornis</name>
    <name type="common">Staghorn coral</name>
    <dbReference type="NCBI Taxonomy" id="6130"/>
    <lineage>
        <taxon>Eukaryota</taxon>
        <taxon>Metazoa</taxon>
        <taxon>Cnidaria</taxon>
        <taxon>Anthozoa</taxon>
        <taxon>Hexacorallia</taxon>
        <taxon>Scleractinia</taxon>
        <taxon>Astrocoeniina</taxon>
        <taxon>Acroporidae</taxon>
        <taxon>Acropora</taxon>
    </lineage>
</organism>
<dbReference type="AlphaFoldDB" id="A0AAD9VC11"/>
<reference evidence="2" key="1">
    <citation type="journal article" date="2023" name="G3 (Bethesda)">
        <title>Whole genome assembly and annotation of the endangered Caribbean coral Acropora cervicornis.</title>
        <authorList>
            <person name="Selwyn J.D."/>
            <person name="Vollmer S.V."/>
        </authorList>
    </citation>
    <scope>NUCLEOTIDE SEQUENCE</scope>
    <source>
        <strain evidence="2">K2</strain>
    </source>
</reference>
<feature type="compositionally biased region" description="Basic and acidic residues" evidence="1">
    <location>
        <begin position="1"/>
        <end position="18"/>
    </location>
</feature>